<gene>
    <name evidence="1" type="ORF">ikelab_15560</name>
</gene>
<dbReference type="Pfam" id="PF06275">
    <property type="entry name" value="DUF1031"/>
    <property type="match status" value="1"/>
</dbReference>
<protein>
    <submittedName>
        <fullName evidence="1">Uncharacterized protein</fullName>
    </submittedName>
</protein>
<reference evidence="1 2" key="1">
    <citation type="submission" date="2020-06" db="EMBL/GenBank/DDBJ databases">
        <title>Draft genome sequence of Lactic acid bacteria from Okinawan-style tofu.</title>
        <authorList>
            <person name="Takara I."/>
            <person name="Ikematsu S."/>
        </authorList>
    </citation>
    <scope>NUCLEOTIDE SEQUENCE [LARGE SCALE GENOMIC DNA]</scope>
    <source>
        <strain evidence="2">lg38</strain>
    </source>
</reference>
<dbReference type="Proteomes" id="UP000504756">
    <property type="component" value="Unassembled WGS sequence"/>
</dbReference>
<name>A0A6L2ZX68_9LACT</name>
<comment type="caution">
    <text evidence="1">The sequence shown here is derived from an EMBL/GenBank/DDBJ whole genome shotgun (WGS) entry which is preliminary data.</text>
</comment>
<dbReference type="EMBL" id="BLXU01000009">
    <property type="protein sequence ID" value="GFO52281.1"/>
    <property type="molecule type" value="Genomic_DNA"/>
</dbReference>
<organism evidence="1 2">
    <name type="scientific">Lactococcus garvieae</name>
    <dbReference type="NCBI Taxonomy" id="1363"/>
    <lineage>
        <taxon>Bacteria</taxon>
        <taxon>Bacillati</taxon>
        <taxon>Bacillota</taxon>
        <taxon>Bacilli</taxon>
        <taxon>Lactobacillales</taxon>
        <taxon>Streptococcaceae</taxon>
        <taxon>Lactococcus</taxon>
    </lineage>
</organism>
<dbReference type="RefSeq" id="WP_176490490.1">
    <property type="nucleotide sequence ID" value="NZ_BLXU01000009.1"/>
</dbReference>
<evidence type="ECO:0000313" key="2">
    <source>
        <dbReference type="Proteomes" id="UP000504756"/>
    </source>
</evidence>
<evidence type="ECO:0000313" key="1">
    <source>
        <dbReference type="EMBL" id="GFO52281.1"/>
    </source>
</evidence>
<dbReference type="InterPro" id="IPR009376">
    <property type="entry name" value="DUF1031"/>
</dbReference>
<proteinExistence type="predicted"/>
<accession>A0A6L2ZX68</accession>
<sequence length="77" mass="9263">MASYTSKLFKRLLLISRQRTKDGFGKQKVFIEGKDKEALREIYKAVYKHSNNGEYMTWEMLNYTLEKKLEGNRYIFD</sequence>
<dbReference type="AlphaFoldDB" id="A0A6L2ZX68"/>